<evidence type="ECO:0000313" key="2">
    <source>
        <dbReference type="EMBL" id="KAK7360905.1"/>
    </source>
</evidence>
<dbReference type="AlphaFoldDB" id="A0AAN9R3F4"/>
<name>A0AAN9R3F4_CANGL</name>
<dbReference type="Proteomes" id="UP001367508">
    <property type="component" value="Unassembled WGS sequence"/>
</dbReference>
<sequence length="143" mass="15645">MITTVFELAFGLHETFPQTLGVGLSITHYTLFPPIVSSISDFSIVVSALASWKPVTTIPSPEISFPPRHAFTHFSLEKFILFTYYHLFSPNPVSSSSNAEVKTLGVVTISFTRATAEDGDSFLLRGEESPNPSNYSPLDAAPF</sequence>
<gene>
    <name evidence="2" type="ORF">VNO77_02923</name>
</gene>
<evidence type="ECO:0000256" key="1">
    <source>
        <dbReference type="SAM" id="MobiDB-lite"/>
    </source>
</evidence>
<comment type="caution">
    <text evidence="2">The sequence shown here is derived from an EMBL/GenBank/DDBJ whole genome shotgun (WGS) entry which is preliminary data.</text>
</comment>
<organism evidence="2 3">
    <name type="scientific">Canavalia gladiata</name>
    <name type="common">Sword bean</name>
    <name type="synonym">Dolichos gladiatus</name>
    <dbReference type="NCBI Taxonomy" id="3824"/>
    <lineage>
        <taxon>Eukaryota</taxon>
        <taxon>Viridiplantae</taxon>
        <taxon>Streptophyta</taxon>
        <taxon>Embryophyta</taxon>
        <taxon>Tracheophyta</taxon>
        <taxon>Spermatophyta</taxon>
        <taxon>Magnoliopsida</taxon>
        <taxon>eudicotyledons</taxon>
        <taxon>Gunneridae</taxon>
        <taxon>Pentapetalae</taxon>
        <taxon>rosids</taxon>
        <taxon>fabids</taxon>
        <taxon>Fabales</taxon>
        <taxon>Fabaceae</taxon>
        <taxon>Papilionoideae</taxon>
        <taxon>50 kb inversion clade</taxon>
        <taxon>NPAAA clade</taxon>
        <taxon>indigoferoid/millettioid clade</taxon>
        <taxon>Phaseoleae</taxon>
        <taxon>Canavalia</taxon>
    </lineage>
</organism>
<dbReference type="EMBL" id="JAYMYQ010000001">
    <property type="protein sequence ID" value="KAK7360905.1"/>
    <property type="molecule type" value="Genomic_DNA"/>
</dbReference>
<keyword evidence="3" id="KW-1185">Reference proteome</keyword>
<proteinExistence type="predicted"/>
<accession>A0AAN9R3F4</accession>
<feature type="region of interest" description="Disordered" evidence="1">
    <location>
        <begin position="122"/>
        <end position="143"/>
    </location>
</feature>
<protein>
    <submittedName>
        <fullName evidence="2">Uncharacterized protein</fullName>
    </submittedName>
</protein>
<reference evidence="2 3" key="1">
    <citation type="submission" date="2024-01" db="EMBL/GenBank/DDBJ databases">
        <title>The genomes of 5 underutilized Papilionoideae crops provide insights into root nodulation and disease resistanc.</title>
        <authorList>
            <person name="Jiang F."/>
        </authorList>
    </citation>
    <scope>NUCLEOTIDE SEQUENCE [LARGE SCALE GENOMIC DNA]</scope>
    <source>
        <strain evidence="2">LVBAO_FW01</strain>
        <tissue evidence="2">Leaves</tissue>
    </source>
</reference>
<evidence type="ECO:0000313" key="3">
    <source>
        <dbReference type="Proteomes" id="UP001367508"/>
    </source>
</evidence>